<evidence type="ECO:0000313" key="1">
    <source>
        <dbReference type="EMBL" id="KAK3261190.1"/>
    </source>
</evidence>
<dbReference type="AlphaFoldDB" id="A0AAE0FK42"/>
<dbReference type="EMBL" id="LGRX02017080">
    <property type="protein sequence ID" value="KAK3261190.1"/>
    <property type="molecule type" value="Genomic_DNA"/>
</dbReference>
<comment type="caution">
    <text evidence="1">The sequence shown here is derived from an EMBL/GenBank/DDBJ whole genome shotgun (WGS) entry which is preliminary data.</text>
</comment>
<accession>A0AAE0FK42</accession>
<organism evidence="1 2">
    <name type="scientific">Cymbomonas tetramitiformis</name>
    <dbReference type="NCBI Taxonomy" id="36881"/>
    <lineage>
        <taxon>Eukaryota</taxon>
        <taxon>Viridiplantae</taxon>
        <taxon>Chlorophyta</taxon>
        <taxon>Pyramimonadophyceae</taxon>
        <taxon>Pyramimonadales</taxon>
        <taxon>Pyramimonadaceae</taxon>
        <taxon>Cymbomonas</taxon>
    </lineage>
</organism>
<dbReference type="Proteomes" id="UP001190700">
    <property type="component" value="Unassembled WGS sequence"/>
</dbReference>
<keyword evidence="2" id="KW-1185">Reference proteome</keyword>
<evidence type="ECO:0000313" key="2">
    <source>
        <dbReference type="Proteomes" id="UP001190700"/>
    </source>
</evidence>
<protein>
    <submittedName>
        <fullName evidence="1">Uncharacterized protein</fullName>
    </submittedName>
</protein>
<reference evidence="1 2" key="1">
    <citation type="journal article" date="2015" name="Genome Biol. Evol.">
        <title>Comparative Genomics of a Bacterivorous Green Alga Reveals Evolutionary Causalities and Consequences of Phago-Mixotrophic Mode of Nutrition.</title>
        <authorList>
            <person name="Burns J.A."/>
            <person name="Paasch A."/>
            <person name="Narechania A."/>
            <person name="Kim E."/>
        </authorList>
    </citation>
    <scope>NUCLEOTIDE SEQUENCE [LARGE SCALE GENOMIC DNA]</scope>
    <source>
        <strain evidence="1 2">PLY_AMNH</strain>
    </source>
</reference>
<name>A0AAE0FK42_9CHLO</name>
<proteinExistence type="predicted"/>
<sequence length="108" mass="11808">MGVGGLKGIYPSVDAFGAQELRRLSTFKLVRAGEISGAYFAEFSMQEAGQDRRVITLVSVGCRGSETARKFNLQHTITMQTSFDNNGKYADDSRDSILSFNLTVGPFC</sequence>
<gene>
    <name evidence="1" type="ORF">CYMTET_29891</name>
</gene>